<evidence type="ECO:0000256" key="7">
    <source>
        <dbReference type="PIRSR" id="PIRSR000077-1"/>
    </source>
</evidence>
<dbReference type="Pfam" id="PF00085">
    <property type="entry name" value="Thioredoxin"/>
    <property type="match status" value="1"/>
</dbReference>
<dbReference type="PANTHER" id="PTHR45663:SF11">
    <property type="entry name" value="GEO12009P1"/>
    <property type="match status" value="1"/>
</dbReference>
<name>A0A9D9NK62_9BACT</name>
<evidence type="ECO:0000256" key="1">
    <source>
        <dbReference type="ARBA" id="ARBA00008987"/>
    </source>
</evidence>
<dbReference type="PROSITE" id="PS00194">
    <property type="entry name" value="THIOREDOXIN_1"/>
    <property type="match status" value="1"/>
</dbReference>
<dbReference type="PANTHER" id="PTHR45663">
    <property type="entry name" value="GEO12009P1"/>
    <property type="match status" value="1"/>
</dbReference>
<evidence type="ECO:0000256" key="3">
    <source>
        <dbReference type="ARBA" id="ARBA00022982"/>
    </source>
</evidence>
<dbReference type="PROSITE" id="PS51352">
    <property type="entry name" value="THIOREDOXIN_2"/>
    <property type="match status" value="1"/>
</dbReference>
<protein>
    <recommendedName>
        <fullName evidence="6">Thioredoxin</fullName>
    </recommendedName>
</protein>
<comment type="caution">
    <text evidence="10">The sequence shown here is derived from an EMBL/GenBank/DDBJ whole genome shotgun (WGS) entry which is preliminary data.</text>
</comment>
<gene>
    <name evidence="10" type="primary">trxA</name>
    <name evidence="10" type="ORF">IAB88_05280</name>
</gene>
<evidence type="ECO:0000256" key="8">
    <source>
        <dbReference type="PIRSR" id="PIRSR000077-4"/>
    </source>
</evidence>
<dbReference type="GO" id="GO:0005737">
    <property type="term" value="C:cytoplasm"/>
    <property type="evidence" value="ECO:0007669"/>
    <property type="project" value="TreeGrafter"/>
</dbReference>
<accession>A0A9D9NK62</accession>
<feature type="disulfide bond" description="Redox-active" evidence="8">
    <location>
        <begin position="24"/>
        <end position="27"/>
    </location>
</feature>
<organism evidence="10 11">
    <name type="scientific">Candidatus Limisoma faecipullorum</name>
    <dbReference type="NCBI Taxonomy" id="2840854"/>
    <lineage>
        <taxon>Bacteria</taxon>
        <taxon>Pseudomonadati</taxon>
        <taxon>Bacteroidota</taxon>
        <taxon>Bacteroidia</taxon>
        <taxon>Bacteroidales</taxon>
        <taxon>Candidatus Limisoma</taxon>
    </lineage>
</organism>
<keyword evidence="2" id="KW-0813">Transport</keyword>
<dbReference type="CDD" id="cd02947">
    <property type="entry name" value="TRX_family"/>
    <property type="match status" value="1"/>
</dbReference>
<dbReference type="PRINTS" id="PR00421">
    <property type="entry name" value="THIOREDOXIN"/>
</dbReference>
<dbReference type="Proteomes" id="UP000823598">
    <property type="component" value="Unassembled WGS sequence"/>
</dbReference>
<keyword evidence="5 8" id="KW-0676">Redox-active center</keyword>
<dbReference type="GO" id="GO:0015035">
    <property type="term" value="F:protein-disulfide reductase activity"/>
    <property type="evidence" value="ECO:0007669"/>
    <property type="project" value="UniProtKB-UniRule"/>
</dbReference>
<evidence type="ECO:0000256" key="5">
    <source>
        <dbReference type="ARBA" id="ARBA00023284"/>
    </source>
</evidence>
<dbReference type="InterPro" id="IPR036249">
    <property type="entry name" value="Thioredoxin-like_sf"/>
</dbReference>
<feature type="site" description="Contributes to redox potential value" evidence="7">
    <location>
        <position position="26"/>
    </location>
</feature>
<dbReference type="AlphaFoldDB" id="A0A9D9NK62"/>
<evidence type="ECO:0000259" key="9">
    <source>
        <dbReference type="PROSITE" id="PS51352"/>
    </source>
</evidence>
<evidence type="ECO:0000256" key="4">
    <source>
        <dbReference type="ARBA" id="ARBA00023157"/>
    </source>
</evidence>
<keyword evidence="4 8" id="KW-1015">Disulfide bond</keyword>
<dbReference type="InterPro" id="IPR017937">
    <property type="entry name" value="Thioredoxin_CS"/>
</dbReference>
<dbReference type="FunFam" id="3.40.30.10:FF:000001">
    <property type="entry name" value="Thioredoxin"/>
    <property type="match status" value="1"/>
</dbReference>
<reference evidence="10" key="2">
    <citation type="journal article" date="2021" name="PeerJ">
        <title>Extensive microbial diversity within the chicken gut microbiome revealed by metagenomics and culture.</title>
        <authorList>
            <person name="Gilroy R."/>
            <person name="Ravi A."/>
            <person name="Getino M."/>
            <person name="Pursley I."/>
            <person name="Horton D.L."/>
            <person name="Alikhan N.F."/>
            <person name="Baker D."/>
            <person name="Gharbi K."/>
            <person name="Hall N."/>
            <person name="Watson M."/>
            <person name="Adriaenssens E.M."/>
            <person name="Foster-Nyarko E."/>
            <person name="Jarju S."/>
            <person name="Secka A."/>
            <person name="Antonio M."/>
            <person name="Oren A."/>
            <person name="Chaudhuri R.R."/>
            <person name="La Ragione R."/>
            <person name="Hildebrand F."/>
            <person name="Pallen M.J."/>
        </authorList>
    </citation>
    <scope>NUCLEOTIDE SEQUENCE</scope>
    <source>
        <strain evidence="10">6919</strain>
    </source>
</reference>
<comment type="similarity">
    <text evidence="1">Belongs to the thioredoxin family.</text>
</comment>
<feature type="active site" description="Nucleophile" evidence="7">
    <location>
        <position position="24"/>
    </location>
</feature>
<proteinExistence type="inferred from homology"/>
<dbReference type="EMBL" id="JADIMC010000061">
    <property type="protein sequence ID" value="MBO8476387.1"/>
    <property type="molecule type" value="Genomic_DNA"/>
</dbReference>
<sequence>MAESFNELISSSQPTLVDFYATWCGPCQRMHPILDEVKTRVGDKARIIKIDVDKNQTIAANYQIQAVPTFILFKNGKPLWRKSGIQSASSLTAEIESAL</sequence>
<keyword evidence="3" id="KW-0249">Electron transport</keyword>
<feature type="site" description="Contributes to redox potential value" evidence="7">
    <location>
        <position position="25"/>
    </location>
</feature>
<evidence type="ECO:0000313" key="11">
    <source>
        <dbReference type="Proteomes" id="UP000823598"/>
    </source>
</evidence>
<feature type="active site" description="Nucleophile" evidence="7">
    <location>
        <position position="27"/>
    </location>
</feature>
<evidence type="ECO:0000256" key="2">
    <source>
        <dbReference type="ARBA" id="ARBA00022448"/>
    </source>
</evidence>
<dbReference type="SUPFAM" id="SSF52833">
    <property type="entry name" value="Thioredoxin-like"/>
    <property type="match status" value="1"/>
</dbReference>
<dbReference type="NCBIfam" id="TIGR01068">
    <property type="entry name" value="thioredoxin"/>
    <property type="match status" value="1"/>
</dbReference>
<dbReference type="Gene3D" id="3.40.30.10">
    <property type="entry name" value="Glutaredoxin"/>
    <property type="match status" value="1"/>
</dbReference>
<evidence type="ECO:0000256" key="6">
    <source>
        <dbReference type="NCBIfam" id="TIGR01068"/>
    </source>
</evidence>
<dbReference type="InterPro" id="IPR013766">
    <property type="entry name" value="Thioredoxin_domain"/>
</dbReference>
<dbReference type="PIRSF" id="PIRSF000077">
    <property type="entry name" value="Thioredoxin"/>
    <property type="match status" value="1"/>
</dbReference>
<feature type="domain" description="Thioredoxin" evidence="9">
    <location>
        <begin position="1"/>
        <end position="99"/>
    </location>
</feature>
<feature type="site" description="Deprotonates C-terminal active site Cys" evidence="7">
    <location>
        <position position="18"/>
    </location>
</feature>
<reference evidence="10" key="1">
    <citation type="submission" date="2020-10" db="EMBL/GenBank/DDBJ databases">
        <authorList>
            <person name="Gilroy R."/>
        </authorList>
    </citation>
    <scope>NUCLEOTIDE SEQUENCE</scope>
    <source>
        <strain evidence="10">6919</strain>
    </source>
</reference>
<dbReference type="InterPro" id="IPR005746">
    <property type="entry name" value="Thioredoxin"/>
</dbReference>
<evidence type="ECO:0000313" key="10">
    <source>
        <dbReference type="EMBL" id="MBO8476387.1"/>
    </source>
</evidence>